<feature type="compositionally biased region" description="Basic and acidic residues" evidence="1">
    <location>
        <begin position="44"/>
        <end position="62"/>
    </location>
</feature>
<name>A0A9P6GHU9_9PLEO</name>
<dbReference type="OrthoDB" id="3360421at2759"/>
<feature type="compositionally biased region" description="Basic and acidic residues" evidence="1">
    <location>
        <begin position="159"/>
        <end position="168"/>
    </location>
</feature>
<feature type="compositionally biased region" description="Basic and acidic residues" evidence="1">
    <location>
        <begin position="72"/>
        <end position="97"/>
    </location>
</feature>
<feature type="compositionally biased region" description="Basic and acidic residues" evidence="1">
    <location>
        <begin position="1"/>
        <end position="23"/>
    </location>
</feature>
<sequence>MPSRDDKYTDPELRNEVKEEIQASDKGGAPGQWSARKAQMMASEYKKRGGEYTTDKRDEKAKHLNSWTEEEWQTKEGSSHAKQDGGTEKRYLPKKAWEQMSEVEKEETDQKKQEGSKEGNRYVANTSKAKSARKDVSKAIETENANGKPTMKDAQSCTHHWEDEEHMKNGQKAYQAFQKQNKKNEAASAYQEFKNQNIENEAASAYQEFKNQSKKNEAASAGVQSDSGSAHSNDQEHPTPKKRGRGANASGSNKKQKSSGSSDEAYGAAGDKNRVPKVGQKVQWKAPSGYVDGEVVEVAYEEKTVEGKAVKASKEDPRIVLKSSSSGKIAVHKLEAVYFS</sequence>
<dbReference type="AlphaFoldDB" id="A0A9P6GHU9"/>
<feature type="compositionally biased region" description="Basic and acidic residues" evidence="1">
    <location>
        <begin position="108"/>
        <end position="120"/>
    </location>
</feature>
<accession>A0A9P6GHU9</accession>
<dbReference type="Pfam" id="PF11160">
    <property type="entry name" value="Hva1_TUDOR"/>
    <property type="match status" value="1"/>
</dbReference>
<evidence type="ECO:0000313" key="3">
    <source>
        <dbReference type="EMBL" id="KAF9735992.1"/>
    </source>
</evidence>
<proteinExistence type="predicted"/>
<evidence type="ECO:0000256" key="1">
    <source>
        <dbReference type="SAM" id="MobiDB-lite"/>
    </source>
</evidence>
<comment type="caution">
    <text evidence="3">The sequence shown here is derived from an EMBL/GenBank/DDBJ whole genome shotgun (WGS) entry which is preliminary data.</text>
</comment>
<protein>
    <recommendedName>
        <fullName evidence="2">Hypervirulence associated protein TUDOR domain-containing protein</fullName>
    </recommendedName>
</protein>
<dbReference type="EMBL" id="WJXW01000005">
    <property type="protein sequence ID" value="KAF9735992.1"/>
    <property type="molecule type" value="Genomic_DNA"/>
</dbReference>
<dbReference type="Proteomes" id="UP000756921">
    <property type="component" value="Unassembled WGS sequence"/>
</dbReference>
<dbReference type="InterPro" id="IPR021331">
    <property type="entry name" value="Hva1_TUDOR"/>
</dbReference>
<evidence type="ECO:0000313" key="4">
    <source>
        <dbReference type="Proteomes" id="UP000756921"/>
    </source>
</evidence>
<organism evidence="3 4">
    <name type="scientific">Paraphaeosphaeria minitans</name>
    <dbReference type="NCBI Taxonomy" id="565426"/>
    <lineage>
        <taxon>Eukaryota</taxon>
        <taxon>Fungi</taxon>
        <taxon>Dikarya</taxon>
        <taxon>Ascomycota</taxon>
        <taxon>Pezizomycotina</taxon>
        <taxon>Dothideomycetes</taxon>
        <taxon>Pleosporomycetidae</taxon>
        <taxon>Pleosporales</taxon>
        <taxon>Massarineae</taxon>
        <taxon>Didymosphaeriaceae</taxon>
        <taxon>Paraphaeosphaeria</taxon>
    </lineage>
</organism>
<keyword evidence="4" id="KW-1185">Reference proteome</keyword>
<feature type="compositionally biased region" description="Basic and acidic residues" evidence="1">
    <location>
        <begin position="132"/>
        <end position="141"/>
    </location>
</feature>
<feature type="compositionally biased region" description="Polar residues" evidence="1">
    <location>
        <begin position="143"/>
        <end position="158"/>
    </location>
</feature>
<feature type="compositionally biased region" description="Polar residues" evidence="1">
    <location>
        <begin position="222"/>
        <end position="232"/>
    </location>
</feature>
<feature type="region of interest" description="Disordered" evidence="1">
    <location>
        <begin position="1"/>
        <end position="280"/>
    </location>
</feature>
<evidence type="ECO:0000259" key="2">
    <source>
        <dbReference type="Pfam" id="PF11160"/>
    </source>
</evidence>
<feature type="compositionally biased region" description="Low complexity" evidence="1">
    <location>
        <begin position="247"/>
        <end position="262"/>
    </location>
</feature>
<gene>
    <name evidence="3" type="ORF">PMIN01_05907</name>
</gene>
<feature type="domain" description="Hypervirulence associated protein TUDOR" evidence="2">
    <location>
        <begin position="279"/>
        <end position="336"/>
    </location>
</feature>
<reference evidence="3" key="1">
    <citation type="journal article" date="2020" name="Mol. Plant Microbe Interact.">
        <title>Genome Sequence of the Biocontrol Agent Coniothyrium minitans strain Conio (IMI 134523).</title>
        <authorList>
            <person name="Patel D."/>
            <person name="Shittu T.A."/>
            <person name="Baroncelli R."/>
            <person name="Muthumeenakshi S."/>
            <person name="Osborne T.H."/>
            <person name="Janganan T.K."/>
            <person name="Sreenivasaprasad S."/>
        </authorList>
    </citation>
    <scope>NUCLEOTIDE SEQUENCE</scope>
    <source>
        <strain evidence="3">Conio</strain>
    </source>
</reference>